<dbReference type="EMBL" id="ML769396">
    <property type="protein sequence ID" value="KAE9407354.1"/>
    <property type="molecule type" value="Genomic_DNA"/>
</dbReference>
<accession>A0A6A4IEX2</accession>
<organism evidence="1 2">
    <name type="scientific">Gymnopus androsaceus JB14</name>
    <dbReference type="NCBI Taxonomy" id="1447944"/>
    <lineage>
        <taxon>Eukaryota</taxon>
        <taxon>Fungi</taxon>
        <taxon>Dikarya</taxon>
        <taxon>Basidiomycota</taxon>
        <taxon>Agaricomycotina</taxon>
        <taxon>Agaricomycetes</taxon>
        <taxon>Agaricomycetidae</taxon>
        <taxon>Agaricales</taxon>
        <taxon>Marasmiineae</taxon>
        <taxon>Omphalotaceae</taxon>
        <taxon>Gymnopus</taxon>
    </lineage>
</organism>
<dbReference type="OrthoDB" id="2986439at2759"/>
<sequence>MDSNSLTSRYDAAYTGTSALRIDSKPDSEKVQRTDLNCWEILQLDPRGGTPCFANKYLIPEYASYDPPRGYTAEEIMQFRGARDNFESVEEIRELILRCGMRWVRWRGRSKVRLARQLSNRYHDNWTGLIVWPYNCKTDSQEFE</sequence>
<dbReference type="Proteomes" id="UP000799118">
    <property type="component" value="Unassembled WGS sequence"/>
</dbReference>
<evidence type="ECO:0000313" key="2">
    <source>
        <dbReference type="Proteomes" id="UP000799118"/>
    </source>
</evidence>
<evidence type="ECO:0000313" key="1">
    <source>
        <dbReference type="EMBL" id="KAE9407354.1"/>
    </source>
</evidence>
<proteinExistence type="predicted"/>
<dbReference type="AlphaFoldDB" id="A0A6A4IEX2"/>
<gene>
    <name evidence="1" type="ORF">BT96DRAFT_971332</name>
</gene>
<keyword evidence="2" id="KW-1185">Reference proteome</keyword>
<reference evidence="1" key="1">
    <citation type="journal article" date="2019" name="Environ. Microbiol.">
        <title>Fungal ecological strategies reflected in gene transcription - a case study of two litter decomposers.</title>
        <authorList>
            <person name="Barbi F."/>
            <person name="Kohler A."/>
            <person name="Barry K."/>
            <person name="Baskaran P."/>
            <person name="Daum C."/>
            <person name="Fauchery L."/>
            <person name="Ihrmark K."/>
            <person name="Kuo A."/>
            <person name="LaButti K."/>
            <person name="Lipzen A."/>
            <person name="Morin E."/>
            <person name="Grigoriev I.V."/>
            <person name="Henrissat B."/>
            <person name="Lindahl B."/>
            <person name="Martin F."/>
        </authorList>
    </citation>
    <scope>NUCLEOTIDE SEQUENCE</scope>
    <source>
        <strain evidence="1">JB14</strain>
    </source>
</reference>
<protein>
    <submittedName>
        <fullName evidence="1">Uncharacterized protein</fullName>
    </submittedName>
</protein>
<name>A0A6A4IEX2_9AGAR</name>